<keyword evidence="2" id="KW-1185">Reference proteome</keyword>
<accession>A0ACD0NYH2</accession>
<reference evidence="1 2" key="1">
    <citation type="journal article" date="2018" name="Mol. Biol. Evol.">
        <title>Broad Genomic Sampling Reveals a Smut Pathogenic Ancestry of the Fungal Clade Ustilaginomycotina.</title>
        <authorList>
            <person name="Kijpornyongpan T."/>
            <person name="Mondo S.J."/>
            <person name="Barry K."/>
            <person name="Sandor L."/>
            <person name="Lee J."/>
            <person name="Lipzen A."/>
            <person name="Pangilinan J."/>
            <person name="LaButti K."/>
            <person name="Hainaut M."/>
            <person name="Henrissat B."/>
            <person name="Grigoriev I.V."/>
            <person name="Spatafora J.W."/>
            <person name="Aime M.C."/>
        </authorList>
    </citation>
    <scope>NUCLEOTIDE SEQUENCE [LARGE SCALE GENOMIC DNA]</scope>
    <source>
        <strain evidence="1 2">SA 807</strain>
    </source>
</reference>
<evidence type="ECO:0000313" key="2">
    <source>
        <dbReference type="Proteomes" id="UP000245626"/>
    </source>
</evidence>
<proteinExistence type="predicted"/>
<organism evidence="1 2">
    <name type="scientific">Violaceomyces palustris</name>
    <dbReference type="NCBI Taxonomy" id="1673888"/>
    <lineage>
        <taxon>Eukaryota</taxon>
        <taxon>Fungi</taxon>
        <taxon>Dikarya</taxon>
        <taxon>Basidiomycota</taxon>
        <taxon>Ustilaginomycotina</taxon>
        <taxon>Ustilaginomycetes</taxon>
        <taxon>Violaceomycetales</taxon>
        <taxon>Violaceomycetaceae</taxon>
        <taxon>Violaceomyces</taxon>
    </lineage>
</organism>
<dbReference type="Proteomes" id="UP000245626">
    <property type="component" value="Unassembled WGS sequence"/>
</dbReference>
<gene>
    <name evidence="1" type="ORF">IE53DRAFT_343220</name>
</gene>
<name>A0ACD0NYH2_9BASI</name>
<dbReference type="EMBL" id="KZ819885">
    <property type="protein sequence ID" value="PWN50933.1"/>
    <property type="molecule type" value="Genomic_DNA"/>
</dbReference>
<sequence length="221" mass="25256">MHITEEISEEEWTTIYTDICDTLDPRNELERLRKIDQTIKEADARRRKETEEMEARIIALHQSLQELQRASSRQSADWKSSKSHVETMAKLDNQNFDLAKRLNEDESKLSALQTELNELKGEYEEVEGADVEDEVQMDKDAIALRLFRSLGFLPSQDPTPPSSTSDGNPIKTSNDLLNYTTILVRSDKRNAALPFEVTDEKISQLGISPFVLADQLWKASD</sequence>
<evidence type="ECO:0000313" key="1">
    <source>
        <dbReference type="EMBL" id="PWN50933.1"/>
    </source>
</evidence>
<protein>
    <submittedName>
        <fullName evidence="1">Spc24-domain-containing protein</fullName>
    </submittedName>
</protein>